<organism evidence="1 2">
    <name type="scientific">Onchocerca flexuosa</name>
    <dbReference type="NCBI Taxonomy" id="387005"/>
    <lineage>
        <taxon>Eukaryota</taxon>
        <taxon>Metazoa</taxon>
        <taxon>Ecdysozoa</taxon>
        <taxon>Nematoda</taxon>
        <taxon>Chromadorea</taxon>
        <taxon>Rhabditida</taxon>
        <taxon>Spirurina</taxon>
        <taxon>Spiruromorpha</taxon>
        <taxon>Filarioidea</taxon>
        <taxon>Onchocercidae</taxon>
        <taxon>Onchocerca</taxon>
    </lineage>
</organism>
<dbReference type="EMBL" id="KZ271551">
    <property type="protein sequence ID" value="OZC04988.1"/>
    <property type="molecule type" value="Genomic_DNA"/>
</dbReference>
<gene>
    <name evidence="1" type="ORF">X798_08034</name>
</gene>
<protein>
    <recommendedName>
        <fullName evidence="3">RAP domain-containing protein</fullName>
    </recommendedName>
</protein>
<accession>A0A238BKD7</accession>
<dbReference type="OrthoDB" id="5877528at2759"/>
<evidence type="ECO:0000313" key="1">
    <source>
        <dbReference type="EMBL" id="OZC04988.1"/>
    </source>
</evidence>
<dbReference type="AlphaFoldDB" id="A0A238BKD7"/>
<reference evidence="1 2" key="1">
    <citation type="submission" date="2015-12" db="EMBL/GenBank/DDBJ databases">
        <title>Draft genome of the nematode, Onchocerca flexuosa.</title>
        <authorList>
            <person name="Mitreva M."/>
        </authorList>
    </citation>
    <scope>NUCLEOTIDE SEQUENCE [LARGE SCALE GENOMIC DNA]</scope>
    <source>
        <strain evidence="1">Red Deer</strain>
    </source>
</reference>
<name>A0A238BKD7_9BILA</name>
<keyword evidence="2" id="KW-1185">Reference proteome</keyword>
<proteinExistence type="predicted"/>
<dbReference type="Proteomes" id="UP000242913">
    <property type="component" value="Unassembled WGS sequence"/>
</dbReference>
<sequence>MRRVEMAASRFPLSFLRRALNLQFLVRQQQEICLTNAVKKRFYSIKVVPKVSSSALDLLITNLTEKNIVEGAEINAVTSIDGLSKICSKLEGPISGEISVRVLARFAELANENAGIQRAAVYLKKGLLTEMDKSLKNEKLSMNSTLEAMCALVVLELTQESIFETLIDVLRQQFSTDLFSLPVSPLVHLAALVNKKKIRLPDDLFRQMREWLQLKASEITEPKDIISVIACWNKSNNWFNIFIEKAKSCISSMSSDELIGMMASLAKSSSRPPHVLRLICNTFEQNKKDLTVNQLILLAQSAAKLRFMDIRLRRIIAEETFANISYFTKWSQINMIVNSMARLQIGYLPAWNAVATWINNNQMNAAPAELSYAVHWCAIAGKGDLIKETSRYLCEQLTSTSVDLSRTWLSTVYALATCDRLSRELAQTVLQPSFVANVLERLTGFRKLMAVTTIAQVQHFLKAILDKSYNGPLVNILDLMQFSSATVNDMALKLRYGKSEEGNVRYFHSLLHKLVPVNSHAFPPALNEDGIFVNAVIKLDVKGNRFVPLSHFEETKVPRLAVIYLSWKDRTLPCSDEDKSTLMGPPLLNMRLLKARGFIPVLFSQDDFDSNTSLKQQFTSIKAKLEKASDERESG</sequence>
<evidence type="ECO:0000313" key="2">
    <source>
        <dbReference type="Proteomes" id="UP000242913"/>
    </source>
</evidence>
<evidence type="ECO:0008006" key="3">
    <source>
        <dbReference type="Google" id="ProtNLM"/>
    </source>
</evidence>